<feature type="transmembrane region" description="Helical" evidence="1">
    <location>
        <begin position="6"/>
        <end position="28"/>
    </location>
</feature>
<dbReference type="AlphaFoldDB" id="A0A1L1YMV3"/>
<proteinExistence type="predicted"/>
<keyword evidence="1" id="KW-0472">Membrane</keyword>
<organism evidence="2">
    <name type="scientific">Ceratovacuna lanigera</name>
    <dbReference type="NCBI Taxonomy" id="41905"/>
    <lineage>
        <taxon>Eukaryota</taxon>
        <taxon>Metazoa</taxon>
        <taxon>Ecdysozoa</taxon>
        <taxon>Arthropoda</taxon>
        <taxon>Hexapoda</taxon>
        <taxon>Insecta</taxon>
        <taxon>Pterygota</taxon>
        <taxon>Neoptera</taxon>
        <taxon>Paraneoptera</taxon>
        <taxon>Hemiptera</taxon>
        <taxon>Sternorrhyncha</taxon>
        <taxon>Aphidomorpha</taxon>
        <taxon>Aphidoidea</taxon>
        <taxon>Hormaphididae</taxon>
        <taxon>Cerataphidini</taxon>
        <taxon>Ceratovacuna</taxon>
    </lineage>
</organism>
<geneLocation type="mitochondrion" evidence="2"/>
<keyword evidence="1" id="KW-0812">Transmembrane</keyword>
<evidence type="ECO:0000256" key="1">
    <source>
        <dbReference type="SAM" id="Phobius"/>
    </source>
</evidence>
<keyword evidence="2" id="KW-0496">Mitochondrion</keyword>
<sequence length="49" mass="6048">MAPINWMILFLMFSLTMFLMSNLIYFTFNKKMKIKNFNLKNTKNYNKFI</sequence>
<protein>
    <submittedName>
        <fullName evidence="2">ATP synthase subunit 8</fullName>
    </submittedName>
</protein>
<accession>A0A1L1YMV3</accession>
<keyword evidence="1" id="KW-1133">Transmembrane helix</keyword>
<gene>
    <name evidence="2" type="primary">atp8</name>
</gene>
<dbReference type="EMBL" id="KP722586">
    <property type="protein sequence ID" value="AKM70212.1"/>
    <property type="molecule type" value="Genomic_DNA"/>
</dbReference>
<evidence type="ECO:0000313" key="2">
    <source>
        <dbReference type="EMBL" id="AKM70212.1"/>
    </source>
</evidence>
<reference evidence="2" key="1">
    <citation type="submission" date="2015-01" db="EMBL/GenBank/DDBJ databases">
        <title>Mitochondrial genomes reveal the phylogenetics of aphids.</title>
        <authorList>
            <person name="Wang Y."/>
            <person name="Chen J."/>
            <person name="Jiang L.-Y."/>
            <person name="Qiao G.-X."/>
        </authorList>
    </citation>
    <scope>NUCLEOTIDE SEQUENCE</scope>
</reference>
<name>A0A1L1YMV3_9HEMI</name>